<gene>
    <name evidence="7" type="ORF">PHMEG_00040760</name>
</gene>
<accession>A0A225UCQ3</accession>
<keyword evidence="3 5" id="KW-0964">Secreted</keyword>
<evidence type="ECO:0000313" key="8">
    <source>
        <dbReference type="Proteomes" id="UP000198211"/>
    </source>
</evidence>
<keyword evidence="4 5" id="KW-0732">Signal</keyword>
<comment type="similarity">
    <text evidence="2 5">Belongs to the RxLR effector family.</text>
</comment>
<proteinExistence type="inferred from homology"/>
<dbReference type="AlphaFoldDB" id="A0A225UCQ3"/>
<dbReference type="InterPro" id="IPR031825">
    <property type="entry name" value="RXLR"/>
</dbReference>
<dbReference type="Proteomes" id="UP000198211">
    <property type="component" value="Unassembled WGS sequence"/>
</dbReference>
<name>A0A225UCQ3_9STRA</name>
<comment type="domain">
    <text evidence="5">The RxLR-dEER motif acts to carry the protein into the host cell cytoplasm through binding to cell surface phosphatidylinositol-3-phosphate.</text>
</comment>
<dbReference type="Pfam" id="PF16810">
    <property type="entry name" value="RXLR"/>
    <property type="match status" value="1"/>
</dbReference>
<evidence type="ECO:0000256" key="3">
    <source>
        <dbReference type="ARBA" id="ARBA00022525"/>
    </source>
</evidence>
<feature type="chain" id="PRO_5041014208" description="RxLR effector protein" evidence="5">
    <location>
        <begin position="24"/>
        <end position="83"/>
    </location>
</feature>
<reference evidence="8" key="1">
    <citation type="submission" date="2017-03" db="EMBL/GenBank/DDBJ databases">
        <title>Phytopthora megakarya and P. palmivora, two closely related causual agents of cacao black pod achieved similar genome size and gene model numbers by different mechanisms.</title>
        <authorList>
            <person name="Ali S."/>
            <person name="Shao J."/>
            <person name="Larry D.J."/>
            <person name="Kronmiller B."/>
            <person name="Shen D."/>
            <person name="Strem M.D."/>
            <person name="Melnick R.L."/>
            <person name="Guiltinan M.J."/>
            <person name="Tyler B.M."/>
            <person name="Meinhardt L.W."/>
            <person name="Bailey B.A."/>
        </authorList>
    </citation>
    <scope>NUCLEOTIDE SEQUENCE [LARGE SCALE GENOMIC DNA]</scope>
    <source>
        <strain evidence="8">zdho120</strain>
    </source>
</reference>
<evidence type="ECO:0000256" key="6">
    <source>
        <dbReference type="SAM" id="MobiDB-lite"/>
    </source>
</evidence>
<evidence type="ECO:0000256" key="5">
    <source>
        <dbReference type="RuleBase" id="RU367124"/>
    </source>
</evidence>
<dbReference type="EMBL" id="NBNE01021608">
    <property type="protein sequence ID" value="OWY90894.1"/>
    <property type="molecule type" value="Genomic_DNA"/>
</dbReference>
<evidence type="ECO:0000256" key="1">
    <source>
        <dbReference type="ARBA" id="ARBA00004613"/>
    </source>
</evidence>
<feature type="signal peptide" evidence="5">
    <location>
        <begin position="1"/>
        <end position="23"/>
    </location>
</feature>
<protein>
    <recommendedName>
        <fullName evidence="5">RxLR effector protein</fullName>
    </recommendedName>
</protein>
<dbReference type="PROSITE" id="PS51257">
    <property type="entry name" value="PROKAR_LIPOPROTEIN"/>
    <property type="match status" value="1"/>
</dbReference>
<feature type="region of interest" description="Disordered" evidence="6">
    <location>
        <begin position="59"/>
        <end position="83"/>
    </location>
</feature>
<dbReference type="OrthoDB" id="114087at2759"/>
<sequence>MRFSPLLSAVVAVAALVACTANADSDQYKILTIKSSDFVHPVDIGHKNDGTARRLRRHQQNEELEMEERMDIGPKCGKKHYEH</sequence>
<comment type="function">
    <text evidence="5">Effector that suppresses plant defense responses during pathogen infection.</text>
</comment>
<dbReference type="GO" id="GO:0005576">
    <property type="term" value="C:extracellular region"/>
    <property type="evidence" value="ECO:0007669"/>
    <property type="project" value="UniProtKB-SubCell"/>
</dbReference>
<evidence type="ECO:0000256" key="4">
    <source>
        <dbReference type="ARBA" id="ARBA00022729"/>
    </source>
</evidence>
<comment type="caution">
    <text evidence="7">The sequence shown here is derived from an EMBL/GenBank/DDBJ whole genome shotgun (WGS) entry which is preliminary data.</text>
</comment>
<keyword evidence="8" id="KW-1185">Reference proteome</keyword>
<evidence type="ECO:0000256" key="2">
    <source>
        <dbReference type="ARBA" id="ARBA00010400"/>
    </source>
</evidence>
<evidence type="ECO:0000313" key="7">
    <source>
        <dbReference type="EMBL" id="OWY90894.1"/>
    </source>
</evidence>
<organism evidence="7 8">
    <name type="scientific">Phytophthora megakarya</name>
    <dbReference type="NCBI Taxonomy" id="4795"/>
    <lineage>
        <taxon>Eukaryota</taxon>
        <taxon>Sar</taxon>
        <taxon>Stramenopiles</taxon>
        <taxon>Oomycota</taxon>
        <taxon>Peronosporomycetes</taxon>
        <taxon>Peronosporales</taxon>
        <taxon>Peronosporaceae</taxon>
        <taxon>Phytophthora</taxon>
    </lineage>
</organism>
<comment type="subcellular location">
    <subcellularLocation>
        <location evidence="1 5">Secreted</location>
    </subcellularLocation>
</comment>